<dbReference type="Gene3D" id="3.40.50.2300">
    <property type="match status" value="1"/>
</dbReference>
<dbReference type="CDD" id="cd00130">
    <property type="entry name" value="PAS"/>
    <property type="match status" value="1"/>
</dbReference>
<evidence type="ECO:0000259" key="7">
    <source>
        <dbReference type="PROSITE" id="PS50112"/>
    </source>
</evidence>
<sequence length="903" mass="99082">MTEQPTPAGVLVVEDDRNTAELYAKWLGETYDVETAYDGTEALERLDETVDVVLLDRMMPGLSGGDVLEAIRNADVDPRVAMVSAVTPGLDVVKMGFDAYLEKPVKATALHEVIDRMLTRAEYDEKLQELFSLIERQDTLEATEKPEVLEASEEYRSLTDRLARVQTDVESLLTDLPDEDFRVAAEHIQRTAAERTSEQRYESLTEDVLDSSREAMVVVDAAGTVVWANEATEALLGVDRSNLRGREYANAATDHFEGIDAGEESLASLIRTGLASHGDELDATVHFPEGETGTERWLEYWSAPIETGLYAGGRIDHYHDITGRYRRERYLQTLHRETRHLMSTERDEAVTTHAVTTATGALDFQYAAVFTREESTGDLVPAASAAATPGVDPTLPTLSGGTDPVWTAFADQTDRLKAEGHRERTGSADWLEDAFSDWMACPLGQRGVFLAATTDGHSLSPTQRTLAETWAANTRQALEQLARTRSLRERDQKLEQQNERLSRLDRINRLIRSIGPAVVSADTRAEIEKEVCRRLLQMDSVTGAWIADVDLSTDGTVRRTQAGDLDSYLSDIPRATSNASKIEPVEAAPTSPARQAYETGSSVSVADLVTIESDVWWRGRGLKRGTNTIVAVPVVHNTTRFGAIEVHLNRPTGMAEEEVEALAELGVTIGHAIGAIRQRDALLSGGGADLTFHVDSDSALSRLLTTVDAPLEISDVSHRNSGTCIVFVAVTITAGHDRDRIETRLSDTSGVSVLRADTTGMTCVVTLRPESPIQQLVRQGAALQQVKIRPDSAQLAVTVQLPYETDVREYVNTVTAALDCVELVAKNRRSADWESSSTVAKAVDDQLTDRQREVLRMAFHAGYFDQPRAADADTVAAEVGIAQSTLSQHLRTAERKILAELFS</sequence>
<dbReference type="SUPFAM" id="SSF55785">
    <property type="entry name" value="PYP-like sensor domain (PAS domain)"/>
    <property type="match status" value="1"/>
</dbReference>
<evidence type="ECO:0000313" key="11">
    <source>
        <dbReference type="Proteomes" id="UP001567571"/>
    </source>
</evidence>
<keyword evidence="11" id="KW-1185">Reference proteome</keyword>
<evidence type="ECO:0000256" key="2">
    <source>
        <dbReference type="ARBA" id="ARBA00022777"/>
    </source>
</evidence>
<name>A0AAV3SSE7_9EURY</name>
<dbReference type="PROSITE" id="PS50112">
    <property type="entry name" value="PAS"/>
    <property type="match status" value="1"/>
</dbReference>
<dbReference type="InterPro" id="IPR003018">
    <property type="entry name" value="GAF"/>
</dbReference>
<evidence type="ECO:0000259" key="6">
    <source>
        <dbReference type="PROSITE" id="PS50110"/>
    </source>
</evidence>
<dbReference type="Pfam" id="PF00989">
    <property type="entry name" value="PAS"/>
    <property type="match status" value="1"/>
</dbReference>
<proteinExistence type="predicted"/>
<dbReference type="Proteomes" id="UP001501425">
    <property type="component" value="Unassembled WGS sequence"/>
</dbReference>
<evidence type="ECO:0000256" key="5">
    <source>
        <dbReference type="PROSITE-ProRule" id="PRU00169"/>
    </source>
</evidence>
<feature type="domain" description="Response regulatory" evidence="6">
    <location>
        <begin position="9"/>
        <end position="118"/>
    </location>
</feature>
<dbReference type="SUPFAM" id="SSF55781">
    <property type="entry name" value="GAF domain-like"/>
    <property type="match status" value="2"/>
</dbReference>
<keyword evidence="5" id="KW-0597">Phosphoprotein</keyword>
<dbReference type="PROSITE" id="PS50110">
    <property type="entry name" value="RESPONSE_REGULATORY"/>
    <property type="match status" value="1"/>
</dbReference>
<gene>
    <name evidence="9" type="ORF">ABNG02_05605</name>
    <name evidence="8" type="ORF">GCM10008994_20100</name>
</gene>
<reference evidence="8" key="1">
    <citation type="journal article" date="2014" name="Int. J. Syst. Evol. Microbiol.">
        <title>Complete genome sequence of Corynebacterium casei LMG S-19264T (=DSM 44701T), isolated from a smear-ripened cheese.</title>
        <authorList>
            <consortium name="US DOE Joint Genome Institute (JGI-PGF)"/>
            <person name="Walter F."/>
            <person name="Albersmeier A."/>
            <person name="Kalinowski J."/>
            <person name="Ruckert C."/>
        </authorList>
    </citation>
    <scope>NUCLEOTIDE SEQUENCE</scope>
    <source>
        <strain evidence="8">JCM 14265</strain>
    </source>
</reference>
<dbReference type="InterPro" id="IPR035965">
    <property type="entry name" value="PAS-like_dom_sf"/>
</dbReference>
<dbReference type="GO" id="GO:0000160">
    <property type="term" value="P:phosphorelay signal transduction system"/>
    <property type="evidence" value="ECO:0007669"/>
    <property type="project" value="InterPro"/>
</dbReference>
<evidence type="ECO:0000313" key="9">
    <source>
        <dbReference type="EMBL" id="MEZ3166799.1"/>
    </source>
</evidence>
<dbReference type="EMBL" id="JBEDNW010000002">
    <property type="protein sequence ID" value="MEZ3166799.1"/>
    <property type="molecule type" value="Genomic_DNA"/>
</dbReference>
<evidence type="ECO:0000313" key="8">
    <source>
        <dbReference type="EMBL" id="GAA0545117.1"/>
    </source>
</evidence>
<dbReference type="GO" id="GO:0016301">
    <property type="term" value="F:kinase activity"/>
    <property type="evidence" value="ECO:0007669"/>
    <property type="project" value="UniProtKB-KW"/>
</dbReference>
<dbReference type="SUPFAM" id="SSF52172">
    <property type="entry name" value="CheY-like"/>
    <property type="match status" value="1"/>
</dbReference>
<dbReference type="SMART" id="SM00091">
    <property type="entry name" value="PAS"/>
    <property type="match status" value="1"/>
</dbReference>
<evidence type="ECO:0000313" key="10">
    <source>
        <dbReference type="Proteomes" id="UP001501425"/>
    </source>
</evidence>
<dbReference type="PANTHER" id="PTHR34236">
    <property type="entry name" value="DIMETHYL SULFOXIDE REDUCTASE TRANSCRIPTIONAL ACTIVATOR"/>
    <property type="match status" value="1"/>
</dbReference>
<dbReference type="InterPro" id="IPR011006">
    <property type="entry name" value="CheY-like_superfamily"/>
</dbReference>
<dbReference type="InterPro" id="IPR000014">
    <property type="entry name" value="PAS"/>
</dbReference>
<dbReference type="Proteomes" id="UP001567571">
    <property type="component" value="Unassembled WGS sequence"/>
</dbReference>
<keyword evidence="1" id="KW-0808">Transferase</keyword>
<protein>
    <submittedName>
        <fullName evidence="8">Bacterio-opsin activator domain-containing protein</fullName>
    </submittedName>
    <submittedName>
        <fullName evidence="9">Helix-turn-helix domain-containing protein</fullName>
    </submittedName>
</protein>
<comment type="caution">
    <text evidence="8">The sequence shown here is derived from an EMBL/GenBank/DDBJ whole genome shotgun (WGS) entry which is preliminary data.</text>
</comment>
<organism evidence="8 10">
    <name type="scientific">Halorubrum ejinorense</name>
    <dbReference type="NCBI Taxonomy" id="425309"/>
    <lineage>
        <taxon>Archaea</taxon>
        <taxon>Methanobacteriati</taxon>
        <taxon>Methanobacteriota</taxon>
        <taxon>Stenosarchaea group</taxon>
        <taxon>Halobacteria</taxon>
        <taxon>Halobacteriales</taxon>
        <taxon>Haloferacaceae</taxon>
        <taxon>Halorubrum</taxon>
    </lineage>
</organism>
<dbReference type="Gene3D" id="1.10.10.10">
    <property type="entry name" value="Winged helix-like DNA-binding domain superfamily/Winged helix DNA-binding domain"/>
    <property type="match status" value="1"/>
</dbReference>
<reference evidence="9 11" key="3">
    <citation type="submission" date="2024-06" db="EMBL/GenBank/DDBJ databases">
        <title>Halorubrum miltondacostae sp. nov., a potential PHA producer isolated from an inland solar saltern in Rio Maior, Portugal.</title>
        <authorList>
            <person name="Albuquerque L."/>
            <person name="Viver T."/>
            <person name="Barroso C."/>
            <person name="Claudino R."/>
            <person name="Galvan M."/>
            <person name="Simoes G."/>
            <person name="Lobo Da Cunha A."/>
            <person name="Egas C."/>
        </authorList>
    </citation>
    <scope>NUCLEOTIDE SEQUENCE [LARGE SCALE GENOMIC DNA]</scope>
    <source>
        <strain evidence="9 11">DSM 18646</strain>
    </source>
</reference>
<dbReference type="InterPro" id="IPR007050">
    <property type="entry name" value="HTH_bacterioopsin"/>
</dbReference>
<evidence type="ECO:0000256" key="3">
    <source>
        <dbReference type="ARBA" id="ARBA00023015"/>
    </source>
</evidence>
<dbReference type="EMBL" id="BAAADQ010000010">
    <property type="protein sequence ID" value="GAA0545117.1"/>
    <property type="molecule type" value="Genomic_DNA"/>
</dbReference>
<accession>A0AAV3SSE7</accession>
<dbReference type="Pfam" id="PF00072">
    <property type="entry name" value="Response_reg"/>
    <property type="match status" value="1"/>
</dbReference>
<dbReference type="Gene3D" id="3.30.450.40">
    <property type="match status" value="2"/>
</dbReference>
<keyword evidence="3" id="KW-0805">Transcription regulation</keyword>
<dbReference type="InterPro" id="IPR031803">
    <property type="entry name" value="BAT_GAF/HTH-assoc"/>
</dbReference>
<feature type="modified residue" description="4-aspartylphosphate" evidence="5">
    <location>
        <position position="56"/>
    </location>
</feature>
<dbReference type="InterPro" id="IPR029016">
    <property type="entry name" value="GAF-like_dom_sf"/>
</dbReference>
<evidence type="ECO:0000256" key="4">
    <source>
        <dbReference type="ARBA" id="ARBA00023163"/>
    </source>
</evidence>
<dbReference type="InterPro" id="IPR013767">
    <property type="entry name" value="PAS_fold"/>
</dbReference>
<dbReference type="AlphaFoldDB" id="A0AAV3SSE7"/>
<dbReference type="RefSeq" id="WP_343778771.1">
    <property type="nucleotide sequence ID" value="NZ_BAAADQ010000010.1"/>
</dbReference>
<reference evidence="8" key="2">
    <citation type="submission" date="2023-12" db="EMBL/GenBank/DDBJ databases">
        <authorList>
            <person name="Sun Q."/>
            <person name="Inoue M."/>
        </authorList>
    </citation>
    <scope>NUCLEOTIDE SEQUENCE</scope>
    <source>
        <strain evidence="8">JCM 14265</strain>
    </source>
</reference>
<feature type="domain" description="PAS" evidence="7">
    <location>
        <begin position="201"/>
        <end position="246"/>
    </location>
</feature>
<evidence type="ECO:0000256" key="1">
    <source>
        <dbReference type="ARBA" id="ARBA00022679"/>
    </source>
</evidence>
<dbReference type="Pfam" id="PF15915">
    <property type="entry name" value="BAT"/>
    <property type="match status" value="1"/>
</dbReference>
<dbReference type="InterPro" id="IPR036388">
    <property type="entry name" value="WH-like_DNA-bd_sf"/>
</dbReference>
<dbReference type="InterPro" id="IPR001789">
    <property type="entry name" value="Sig_transdc_resp-reg_receiver"/>
</dbReference>
<dbReference type="Gene3D" id="3.30.450.20">
    <property type="entry name" value="PAS domain"/>
    <property type="match status" value="1"/>
</dbReference>
<dbReference type="Pfam" id="PF04967">
    <property type="entry name" value="HTH_10"/>
    <property type="match status" value="1"/>
</dbReference>
<dbReference type="NCBIfam" id="TIGR00229">
    <property type="entry name" value="sensory_box"/>
    <property type="match status" value="1"/>
</dbReference>
<dbReference type="PANTHER" id="PTHR34236:SF1">
    <property type="entry name" value="DIMETHYL SULFOXIDE REDUCTASE TRANSCRIPTIONAL ACTIVATOR"/>
    <property type="match status" value="1"/>
</dbReference>
<dbReference type="Pfam" id="PF13185">
    <property type="entry name" value="GAF_2"/>
    <property type="match status" value="1"/>
</dbReference>
<keyword evidence="4" id="KW-0804">Transcription</keyword>
<dbReference type="Pfam" id="PF08663">
    <property type="entry name" value="HalX"/>
    <property type="match status" value="1"/>
</dbReference>
<dbReference type="InterPro" id="IPR013971">
    <property type="entry name" value="HalX_domain"/>
</dbReference>
<dbReference type="SMART" id="SM00448">
    <property type="entry name" value="REC"/>
    <property type="match status" value="1"/>
</dbReference>
<dbReference type="GO" id="GO:0006355">
    <property type="term" value="P:regulation of DNA-templated transcription"/>
    <property type="evidence" value="ECO:0007669"/>
    <property type="project" value="InterPro"/>
</dbReference>
<keyword evidence="2" id="KW-0418">Kinase</keyword>